<accession>A0ACC0JUB3</accession>
<dbReference type="EMBL" id="CM046103">
    <property type="protein sequence ID" value="KAI8427633.1"/>
    <property type="molecule type" value="Genomic_DNA"/>
</dbReference>
<evidence type="ECO:0000313" key="2">
    <source>
        <dbReference type="Proteomes" id="UP001064048"/>
    </source>
</evidence>
<sequence>MYKNILSRTLLSKTTRLFKGSVDNVKQVHCAICLRNPRQTSKPNNQASPAITSKYQVITDSNATVIENTAEEHFQEENKYPIFSDEYDGVNLTRGKTGVFEIEDLVVLLQRENSKDIFVATVPQSINYVDYICIVSARSKRHILALAEFVRKVYKKKCYKSDSIPRIEGKGSDEWMALDLGNIALHIFSEKARKVYDLETLWAVGPEYDDQMNKKHDVADIFQNYSSYLKDLKPLS</sequence>
<gene>
    <name evidence="1" type="ORF">MSG28_002116</name>
</gene>
<reference evidence="1 2" key="1">
    <citation type="journal article" date="2022" name="Genome Biol. Evol.">
        <title>The Spruce Budworm Genome: Reconstructing the Evolutionary History of Antifreeze Proteins.</title>
        <authorList>
            <person name="Beliveau C."/>
            <person name="Gagne P."/>
            <person name="Picq S."/>
            <person name="Vernygora O."/>
            <person name="Keeling C.I."/>
            <person name="Pinkney K."/>
            <person name="Doucet D."/>
            <person name="Wen F."/>
            <person name="Johnston J.S."/>
            <person name="Maaroufi H."/>
            <person name="Boyle B."/>
            <person name="Laroche J."/>
            <person name="Dewar K."/>
            <person name="Juretic N."/>
            <person name="Blackburn G."/>
            <person name="Nisole A."/>
            <person name="Brunet B."/>
            <person name="Brandao M."/>
            <person name="Lumley L."/>
            <person name="Duan J."/>
            <person name="Quan G."/>
            <person name="Lucarotti C.J."/>
            <person name="Roe A.D."/>
            <person name="Sperling F.A.H."/>
            <person name="Levesque R.C."/>
            <person name="Cusson M."/>
        </authorList>
    </citation>
    <scope>NUCLEOTIDE SEQUENCE [LARGE SCALE GENOMIC DNA]</scope>
    <source>
        <strain evidence="1">Glfc:IPQL:Cfum</strain>
    </source>
</reference>
<keyword evidence="2" id="KW-1185">Reference proteome</keyword>
<evidence type="ECO:0000313" key="1">
    <source>
        <dbReference type="EMBL" id="KAI8427633.1"/>
    </source>
</evidence>
<proteinExistence type="predicted"/>
<name>A0ACC0JUB3_CHOFU</name>
<protein>
    <submittedName>
        <fullName evidence="1">Uncharacterized protein</fullName>
    </submittedName>
</protein>
<comment type="caution">
    <text evidence="1">The sequence shown here is derived from an EMBL/GenBank/DDBJ whole genome shotgun (WGS) entry which is preliminary data.</text>
</comment>
<dbReference type="Proteomes" id="UP001064048">
    <property type="component" value="Chromosome 3"/>
</dbReference>
<organism evidence="1 2">
    <name type="scientific">Choristoneura fumiferana</name>
    <name type="common">Spruce budworm moth</name>
    <name type="synonym">Archips fumiferana</name>
    <dbReference type="NCBI Taxonomy" id="7141"/>
    <lineage>
        <taxon>Eukaryota</taxon>
        <taxon>Metazoa</taxon>
        <taxon>Ecdysozoa</taxon>
        <taxon>Arthropoda</taxon>
        <taxon>Hexapoda</taxon>
        <taxon>Insecta</taxon>
        <taxon>Pterygota</taxon>
        <taxon>Neoptera</taxon>
        <taxon>Endopterygota</taxon>
        <taxon>Lepidoptera</taxon>
        <taxon>Glossata</taxon>
        <taxon>Ditrysia</taxon>
        <taxon>Tortricoidea</taxon>
        <taxon>Tortricidae</taxon>
        <taxon>Tortricinae</taxon>
        <taxon>Choristoneura</taxon>
    </lineage>
</organism>